<evidence type="ECO:0000313" key="2">
    <source>
        <dbReference type="Proteomes" id="UP001281147"/>
    </source>
</evidence>
<accession>A0ACC3NVT5</accession>
<keyword evidence="2" id="KW-1185">Reference proteome</keyword>
<protein>
    <submittedName>
        <fullName evidence="1">Uncharacterized protein</fullName>
    </submittedName>
</protein>
<dbReference type="Proteomes" id="UP001281147">
    <property type="component" value="Unassembled WGS sequence"/>
</dbReference>
<dbReference type="EMBL" id="JAUTXU010000008">
    <property type="protein sequence ID" value="KAK3723773.1"/>
    <property type="molecule type" value="Genomic_DNA"/>
</dbReference>
<evidence type="ECO:0000313" key="1">
    <source>
        <dbReference type="EMBL" id="KAK3723773.1"/>
    </source>
</evidence>
<gene>
    <name evidence="1" type="ORF">LTR37_001654</name>
</gene>
<reference evidence="1" key="1">
    <citation type="submission" date="2023-07" db="EMBL/GenBank/DDBJ databases">
        <title>Black Yeasts Isolated from many extreme environments.</title>
        <authorList>
            <person name="Coleine C."/>
            <person name="Stajich J.E."/>
            <person name="Selbmann L."/>
        </authorList>
    </citation>
    <scope>NUCLEOTIDE SEQUENCE</scope>
    <source>
        <strain evidence="1">CCFEE 5714</strain>
    </source>
</reference>
<proteinExistence type="predicted"/>
<comment type="caution">
    <text evidence="1">The sequence shown here is derived from an EMBL/GenBank/DDBJ whole genome shotgun (WGS) entry which is preliminary data.</text>
</comment>
<sequence length="387" mass="42885">MATPDGPLGTPASVDDPAASTAVDTEQSDPAGASLEPDSTSSGDNADSALGSETHSTRSESLATSINGYKYENGRRYHAYREGAYYLPNDEAEQARLDLVHHIWRLASDGALFAAPLPTDGIQRVLDFGTGTGIWTARPFDADSVVENAEVIGTDLSPIQPTWVPPNLRFYVDDVEAEWDYRPDEAFDLVHGRGMVGAIKDWPLLFRRIRSNLKPGGWCEMQEYQGWVFSRKDISNTSLDKWQKLVNEASSKFGNVLDMAPRIRQLMIDSQFTEVKESIINIPIGAWAKGRKEKELGLYQQEHICDCVDSYTLGLFTRVLGWSPEECQILMASVKNEVRDPQHQLIAALAARTNESEMAILIRAFVDNIRVLSPDSLTGSTVFPESQ</sequence>
<organism evidence="1 2">
    <name type="scientific">Vermiconidia calcicola</name>
    <dbReference type="NCBI Taxonomy" id="1690605"/>
    <lineage>
        <taxon>Eukaryota</taxon>
        <taxon>Fungi</taxon>
        <taxon>Dikarya</taxon>
        <taxon>Ascomycota</taxon>
        <taxon>Pezizomycotina</taxon>
        <taxon>Dothideomycetes</taxon>
        <taxon>Dothideomycetidae</taxon>
        <taxon>Mycosphaerellales</taxon>
        <taxon>Extremaceae</taxon>
        <taxon>Vermiconidia</taxon>
    </lineage>
</organism>
<name>A0ACC3NVT5_9PEZI</name>